<evidence type="ECO:0000256" key="4">
    <source>
        <dbReference type="ARBA" id="ARBA00022989"/>
    </source>
</evidence>
<dbReference type="Pfam" id="PF02687">
    <property type="entry name" value="FtsX"/>
    <property type="match status" value="1"/>
</dbReference>
<evidence type="ECO:0000256" key="5">
    <source>
        <dbReference type="ARBA" id="ARBA00023136"/>
    </source>
</evidence>
<dbReference type="GO" id="GO:0005886">
    <property type="term" value="C:plasma membrane"/>
    <property type="evidence" value="ECO:0007669"/>
    <property type="project" value="UniProtKB-SubCell"/>
</dbReference>
<dbReference type="PANTHER" id="PTHR30572">
    <property type="entry name" value="MEMBRANE COMPONENT OF TRANSPORTER-RELATED"/>
    <property type="match status" value="1"/>
</dbReference>
<evidence type="ECO:0000256" key="3">
    <source>
        <dbReference type="ARBA" id="ARBA00022692"/>
    </source>
</evidence>
<accession>A0AB39PEE3</accession>
<keyword evidence="2" id="KW-1003">Cell membrane</keyword>
<evidence type="ECO:0000256" key="6">
    <source>
        <dbReference type="ARBA" id="ARBA00038076"/>
    </source>
</evidence>
<evidence type="ECO:0000256" key="7">
    <source>
        <dbReference type="SAM" id="MobiDB-lite"/>
    </source>
</evidence>
<organism evidence="10">
    <name type="scientific">Streptomyces sp. R21</name>
    <dbReference type="NCBI Taxonomy" id="3238627"/>
    <lineage>
        <taxon>Bacteria</taxon>
        <taxon>Bacillati</taxon>
        <taxon>Actinomycetota</taxon>
        <taxon>Actinomycetes</taxon>
        <taxon>Kitasatosporales</taxon>
        <taxon>Streptomycetaceae</taxon>
        <taxon>Streptomyces</taxon>
    </lineage>
</organism>
<keyword evidence="3 8" id="KW-0812">Transmembrane</keyword>
<dbReference type="AlphaFoldDB" id="A0AB39PEE3"/>
<feature type="transmembrane region" description="Helical" evidence="8">
    <location>
        <begin position="342"/>
        <end position="365"/>
    </location>
</feature>
<name>A0AB39PEE3_9ACTN</name>
<dbReference type="RefSeq" id="WP_369236590.1">
    <property type="nucleotide sequence ID" value="NZ_CP163435.1"/>
</dbReference>
<feature type="region of interest" description="Disordered" evidence="7">
    <location>
        <begin position="788"/>
        <end position="808"/>
    </location>
</feature>
<feature type="transmembrane region" description="Helical" evidence="8">
    <location>
        <begin position="393"/>
        <end position="417"/>
    </location>
</feature>
<evidence type="ECO:0000256" key="8">
    <source>
        <dbReference type="SAM" id="Phobius"/>
    </source>
</evidence>
<feature type="domain" description="ABC3 transporter permease C-terminal" evidence="9">
    <location>
        <begin position="976"/>
        <end position="1085"/>
    </location>
</feature>
<feature type="transmembrane region" description="Helical" evidence="8">
    <location>
        <begin position="1026"/>
        <end position="1052"/>
    </location>
</feature>
<evidence type="ECO:0000313" key="10">
    <source>
        <dbReference type="EMBL" id="XDQ28496.1"/>
    </source>
</evidence>
<dbReference type="EMBL" id="CP163435">
    <property type="protein sequence ID" value="XDQ28496.1"/>
    <property type="molecule type" value="Genomic_DNA"/>
</dbReference>
<feature type="transmembrane region" description="Helical" evidence="8">
    <location>
        <begin position="528"/>
        <end position="548"/>
    </location>
</feature>
<dbReference type="PANTHER" id="PTHR30572:SF4">
    <property type="entry name" value="ABC TRANSPORTER PERMEASE YTRF"/>
    <property type="match status" value="1"/>
</dbReference>
<keyword evidence="4 8" id="KW-1133">Transmembrane helix</keyword>
<comment type="similarity">
    <text evidence="6">Belongs to the ABC-4 integral membrane protein family.</text>
</comment>
<feature type="transmembrane region" description="Helical" evidence="8">
    <location>
        <begin position="1072"/>
        <end position="1092"/>
    </location>
</feature>
<feature type="transmembrane region" description="Helical" evidence="8">
    <location>
        <begin position="429"/>
        <end position="450"/>
    </location>
</feature>
<protein>
    <submittedName>
        <fullName evidence="10">FtsX-like permease family protein</fullName>
    </submittedName>
</protein>
<feature type="transmembrane region" description="Helical" evidence="8">
    <location>
        <begin position="470"/>
        <end position="491"/>
    </location>
</feature>
<feature type="transmembrane region" description="Helical" evidence="8">
    <location>
        <begin position="299"/>
        <end position="321"/>
    </location>
</feature>
<sequence>MTGFVLLRARAHRLLLAAALLTVLLTTSVLATLTAYSGAIGDASLRHSLLDEQNAVDTSLIVKADVPPQRRGAADGAVREAARKTFAGLPVTLRTLARSGPYALPRSLRGPGAGSGGDPDLTHFAALDRGQVRVTGGRLPRSPGGPVVEVALPETAAGRLGLKPGARLTLVDRLGGPKVRVLITGLYRPARITAPYWQLDELGGRGVNKVSFTTYGPLLTDPAVLSGSKVSAGETGWLATADFSTLTTGRIDALRDAARTGTASLRKVPALSGTTAVTTQLPEVLDRVERSLLVSRSTLLIVALQLGLLAGYALLLVARLLSAERVGETRVLRARGGSRGRVAGFAALEALLLAVPAAACAPLLAGPLTRLLAGQGALARIGLRLDSSAGRGGVWLVAACVALGCALAVTLPALTASDSPEGRARSLPAPVRAGADVGLLVIAGVAYWQLNRRDSGAVSGDLSGSLGIDPLLVSAPALALLAGTVLTLRLLPPVARLAERRAASGRGLPAALAGWQFSRRPMRGAGPVLLLVLAVALGLLAIGQGASWKRSQDDQADFRAGTSVRVLSGGEGELGQSGVFAAVPGVREAAPAVRTTLPLSGDRTATVLALDTAHSADGVLLRGDLADRPIGPLVAGLGPKGAATGATLPKGTTLVRLSLRIRSDAAASGRGSDAGSRGESVDADVAVTLLDRYGTPYRIAAGQLPTDGRVHTLTVDLAKAIDAPTGRAAEPLTFTGLQLDVVQPVDRAEQHRLEMTKLSAVMTDGSSRTLSLPGSWTVASRVNTTTNSPIAATRPTRPHLEKTPGTSGTSVGVRYGTGYIPRDSAFEATSFTVRLHVAQPAVREISAVATDRFLTSAGARTGQRVDVSFGGSRVTVRIVDSVRALPTTEGSGKTDGGALLVDLRSVNRVLEARYGESVGPTEWWLRTAPGDAPRVASALRARPDIEPSQVVVRDEIADRLRDDPFGAGPEAAFAAAALVAAALAAVGFAVSTAGSLRERGAEFAVLRALGAPRRQLARLIAAEQGVLVALALLVGVALGAVLARAVVPFIVLTSDATQPIPDVLVELPLTQVALLLVAVAVTPLAVTAFLALHRPDPADSLRVGGE</sequence>
<gene>
    <name evidence="10" type="ORF">AB5J56_29105</name>
</gene>
<evidence type="ECO:0000256" key="1">
    <source>
        <dbReference type="ARBA" id="ARBA00004651"/>
    </source>
</evidence>
<dbReference type="InterPro" id="IPR050250">
    <property type="entry name" value="Macrolide_Exporter_MacB"/>
</dbReference>
<dbReference type="InterPro" id="IPR003838">
    <property type="entry name" value="ABC3_permease_C"/>
</dbReference>
<feature type="transmembrane region" description="Helical" evidence="8">
    <location>
        <begin position="971"/>
        <end position="990"/>
    </location>
</feature>
<proteinExistence type="inferred from homology"/>
<reference evidence="10" key="1">
    <citation type="submission" date="2024-07" db="EMBL/GenBank/DDBJ databases">
        <authorList>
            <person name="Yu S.T."/>
        </authorList>
    </citation>
    <scope>NUCLEOTIDE SEQUENCE</scope>
    <source>
        <strain evidence="10">R21</strain>
    </source>
</reference>
<keyword evidence="5 8" id="KW-0472">Membrane</keyword>
<dbReference type="GO" id="GO:0022857">
    <property type="term" value="F:transmembrane transporter activity"/>
    <property type="evidence" value="ECO:0007669"/>
    <property type="project" value="TreeGrafter"/>
</dbReference>
<evidence type="ECO:0000259" key="9">
    <source>
        <dbReference type="Pfam" id="PF02687"/>
    </source>
</evidence>
<comment type="subcellular location">
    <subcellularLocation>
        <location evidence="1">Cell membrane</location>
        <topology evidence="1">Multi-pass membrane protein</topology>
    </subcellularLocation>
</comment>
<evidence type="ECO:0000256" key="2">
    <source>
        <dbReference type="ARBA" id="ARBA00022475"/>
    </source>
</evidence>